<proteinExistence type="predicted"/>
<dbReference type="PANTHER" id="PTHR11012">
    <property type="entry name" value="PROTEIN KINASE-LIKE DOMAIN-CONTAINING"/>
    <property type="match status" value="1"/>
</dbReference>
<dbReference type="Pfam" id="PF02958">
    <property type="entry name" value="EcKL"/>
    <property type="match status" value="1"/>
</dbReference>
<evidence type="ECO:0000259" key="1">
    <source>
        <dbReference type="SMART" id="SM00587"/>
    </source>
</evidence>
<accession>A0A1B6MDI4</accession>
<evidence type="ECO:0000313" key="2">
    <source>
        <dbReference type="EMBL" id="JAT33998.1"/>
    </source>
</evidence>
<dbReference type="Gene3D" id="3.90.1200.10">
    <property type="match status" value="1"/>
</dbReference>
<organism evidence="2">
    <name type="scientific">Graphocephala atropunctata</name>
    <dbReference type="NCBI Taxonomy" id="36148"/>
    <lineage>
        <taxon>Eukaryota</taxon>
        <taxon>Metazoa</taxon>
        <taxon>Ecdysozoa</taxon>
        <taxon>Arthropoda</taxon>
        <taxon>Hexapoda</taxon>
        <taxon>Insecta</taxon>
        <taxon>Pterygota</taxon>
        <taxon>Neoptera</taxon>
        <taxon>Paraneoptera</taxon>
        <taxon>Hemiptera</taxon>
        <taxon>Auchenorrhyncha</taxon>
        <taxon>Membracoidea</taxon>
        <taxon>Cicadellidae</taxon>
        <taxon>Cicadellinae</taxon>
        <taxon>Cicadellini</taxon>
        <taxon>Graphocephala</taxon>
    </lineage>
</organism>
<gene>
    <name evidence="2" type="ORF">g.47920</name>
</gene>
<name>A0A1B6MDI4_9HEMI</name>
<feature type="domain" description="CHK kinase-like" evidence="1">
    <location>
        <begin position="125"/>
        <end position="319"/>
    </location>
</feature>
<dbReference type="SMART" id="SM00587">
    <property type="entry name" value="CHK"/>
    <property type="match status" value="1"/>
</dbReference>
<dbReference type="AlphaFoldDB" id="A0A1B6MDI4"/>
<dbReference type="PANTHER" id="PTHR11012:SF56">
    <property type="entry name" value="CHK KINASE-LIKE DOMAIN-CONTAINING PROTEIN-RELATED"/>
    <property type="match status" value="1"/>
</dbReference>
<dbReference type="InterPro" id="IPR011009">
    <property type="entry name" value="Kinase-like_dom_sf"/>
</dbReference>
<reference evidence="2" key="1">
    <citation type="submission" date="2015-11" db="EMBL/GenBank/DDBJ databases">
        <title>De novo transcriptome assembly of four potential Pierce s Disease insect vectors from Arizona vineyards.</title>
        <authorList>
            <person name="Tassone E.E."/>
        </authorList>
    </citation>
    <scope>NUCLEOTIDE SEQUENCE</scope>
</reference>
<dbReference type="EMBL" id="GEBQ01005979">
    <property type="protein sequence ID" value="JAT33998.1"/>
    <property type="molecule type" value="Transcribed_RNA"/>
</dbReference>
<protein>
    <recommendedName>
        <fullName evidence="1">CHK kinase-like domain-containing protein</fullName>
    </recommendedName>
</protein>
<dbReference type="SUPFAM" id="SSF56112">
    <property type="entry name" value="Protein kinase-like (PK-like)"/>
    <property type="match status" value="1"/>
</dbReference>
<dbReference type="InterPro" id="IPR004119">
    <property type="entry name" value="EcKL"/>
</dbReference>
<dbReference type="InterPro" id="IPR015897">
    <property type="entry name" value="CHK_kinase-like"/>
</dbReference>
<sequence length="409" mass="46554">MEQNIPAWLDEALLAAALQGGEGKEPRVKVAHFTAESALPPGSNYSSHIFRVRVVYKVGDSPLEHSASLIVKVPINEGVLKEVSEHLDFFSREPEMYRDRLTKMSKKVNQEFAPTYFYCPFKNGLILEDLKSEGYVMGDKKTQLDFQHCQFVFRSLAKFHAASVACCRDDTTFLDGIGDEIFYVEQGPMVEDSKLLITTFVKHFINSLDDIDVDKDFKDFLQSRSEKMWNAGVVASTPKTYGLNVLNHGDLWFSNLMFKYSCGDVIDVKFVDFQRTRFCSPAVDLTYFMWTSGDEEVRGSRQKELYNLYRHTLNSTLEQLGCPERLTEEELQADLESMTDFILLNISSAVPLMVAGPDDAITMGDISFQNLGSDKVTEKFKRVFNGKIFKAMIPTLVKQFENWRKSIGK</sequence>